<comment type="caution">
    <text evidence="6">The sequence shown here is derived from an EMBL/GenBank/DDBJ whole genome shotgun (WGS) entry which is preliminary data.</text>
</comment>
<dbReference type="Pfam" id="PF14905">
    <property type="entry name" value="OMP_b-brl_3"/>
    <property type="match status" value="1"/>
</dbReference>
<keyword evidence="2" id="KW-0472">Membrane</keyword>
<dbReference type="PANTHER" id="PTHR40980">
    <property type="entry name" value="PLUG DOMAIN-CONTAINING PROTEIN"/>
    <property type="match status" value="1"/>
</dbReference>
<protein>
    <recommendedName>
        <fullName evidence="8">TonB-dependent receptor</fullName>
    </recommendedName>
</protein>
<name>A0A419SA27_9SPHI</name>
<dbReference type="Pfam" id="PF13715">
    <property type="entry name" value="CarbopepD_reg_2"/>
    <property type="match status" value="1"/>
</dbReference>
<dbReference type="InterPro" id="IPR037066">
    <property type="entry name" value="Plug_dom_sf"/>
</dbReference>
<evidence type="ECO:0000256" key="1">
    <source>
        <dbReference type="ARBA" id="ARBA00004442"/>
    </source>
</evidence>
<evidence type="ECO:0000256" key="2">
    <source>
        <dbReference type="ARBA" id="ARBA00023136"/>
    </source>
</evidence>
<sequence>MYAQQSALVGKVVDKASGETLIGLSVGIEGSQKGAATDLNGSYVIANLTPGKYSVTFRYLGYQTLTVDDIVIKPGAPTNLNVSMEEAKQQALQEVVVKASFRSASVGALYAQQKNNISISSGIAADVIKQSPDKNTSEVMKRISGASVQDNKFIVVRGLSDRYNTAMLNNSVLPNTEVDRKAFSFDIIPSHLIDAITVNKTASADLPGDFSGGAVQVNTKDFPEAKMLNLSIGTSFNSQSTFKDFLGPMSVNKTLLGSYNSNRDLPANFPSKAAYLALPAQSNQRFAISKSLANNWGYQQRTAGLGPNFQANFGNSKIFENDHKLGTVLSLSYRYDERLKDVDQIAYAGQNVGDRFNDQIYSYNTNIGGLANFAYAFGNNKLSFKNIYNRVLESKFTNRNGIDESNEAFNRTADYLLQRTLVSTQIGGEHLIAERHKSTADWTLSYANSNRKEPGFKRMEYSQGVASVPSGSSDPRLAGNFSSALSENVYGAGTNLTFPTQFFGKSNKLKFGYLGQYKQRDFNARVIGFIRDQQFNNASALSLSQNLIFAPENIRPGGFVLDEITNGSDAYEANALSNAAYAMFDGFVAEKLRIGAGARVEHYQQRLTSADNAYAPIKVDTSYLNLLPSINAIYNLTDKSSLRASASRTLGRPEFREIAPFAFYDFNKNVSVQGNPKLQQSSTYNFDIGFANYPATGEVFAVSAFFKSFDSPIEQALQLGTSGRTLGYTNAKSATLFGIEAEVRKSLKFIDEKLSNFMFSANGSFIHSEVLVSKLVNKNGYRPLQGQSPYLINAGLQYLQSGKNGFGLSLLYNRIGKRIWAVGNVQDADIYEHPRNVLDLQLSKKIAKSKAELKINYSDILNNKGIFYQDANQNGRYDAKLDHINIAERYGSSVSISLSYSIR</sequence>
<dbReference type="InterPro" id="IPR008969">
    <property type="entry name" value="CarboxyPept-like_regulatory"/>
</dbReference>
<keyword evidence="3" id="KW-0998">Cell outer membrane</keyword>
<comment type="subcellular location">
    <subcellularLocation>
        <location evidence="1">Cell outer membrane</location>
    </subcellularLocation>
</comment>
<dbReference type="InterPro" id="IPR036942">
    <property type="entry name" value="Beta-barrel_TonB_sf"/>
</dbReference>
<dbReference type="PANTHER" id="PTHR40980:SF5">
    <property type="entry name" value="TONB-DEPENDENT RECEPTOR"/>
    <property type="match status" value="1"/>
</dbReference>
<dbReference type="Pfam" id="PF07715">
    <property type="entry name" value="Plug"/>
    <property type="match status" value="1"/>
</dbReference>
<dbReference type="InterPro" id="IPR012910">
    <property type="entry name" value="Plug_dom"/>
</dbReference>
<keyword evidence="7" id="KW-1185">Reference proteome</keyword>
<evidence type="ECO:0000259" key="5">
    <source>
        <dbReference type="Pfam" id="PF14905"/>
    </source>
</evidence>
<evidence type="ECO:0000313" key="7">
    <source>
        <dbReference type="Proteomes" id="UP000283433"/>
    </source>
</evidence>
<dbReference type="Gene3D" id="2.40.170.20">
    <property type="entry name" value="TonB-dependent receptor, beta-barrel domain"/>
    <property type="match status" value="1"/>
</dbReference>
<dbReference type="SUPFAM" id="SSF56935">
    <property type="entry name" value="Porins"/>
    <property type="match status" value="1"/>
</dbReference>
<dbReference type="GO" id="GO:0009279">
    <property type="term" value="C:cell outer membrane"/>
    <property type="evidence" value="ECO:0007669"/>
    <property type="project" value="UniProtKB-SubCell"/>
</dbReference>
<gene>
    <name evidence="6" type="ORF">BCY91_13920</name>
</gene>
<organism evidence="6 7">
    <name type="scientific">Pelobium manganitolerans</name>
    <dbReference type="NCBI Taxonomy" id="1842495"/>
    <lineage>
        <taxon>Bacteria</taxon>
        <taxon>Pseudomonadati</taxon>
        <taxon>Bacteroidota</taxon>
        <taxon>Sphingobacteriia</taxon>
        <taxon>Sphingobacteriales</taxon>
        <taxon>Sphingobacteriaceae</taxon>
        <taxon>Pelobium</taxon>
    </lineage>
</organism>
<evidence type="ECO:0008006" key="8">
    <source>
        <dbReference type="Google" id="ProtNLM"/>
    </source>
</evidence>
<feature type="domain" description="Outer membrane protein beta-barrel" evidence="5">
    <location>
        <begin position="558"/>
        <end position="878"/>
    </location>
</feature>
<dbReference type="AlphaFoldDB" id="A0A419SA27"/>
<dbReference type="InterPro" id="IPR041700">
    <property type="entry name" value="OMP_b-brl_3"/>
</dbReference>
<accession>A0A419SA27</accession>
<dbReference type="EMBL" id="MBTA01000003">
    <property type="protein sequence ID" value="RKD19089.1"/>
    <property type="molecule type" value="Genomic_DNA"/>
</dbReference>
<dbReference type="SUPFAM" id="SSF49464">
    <property type="entry name" value="Carboxypeptidase regulatory domain-like"/>
    <property type="match status" value="1"/>
</dbReference>
<reference evidence="6 7" key="1">
    <citation type="submission" date="2016-07" db="EMBL/GenBank/DDBJ databases">
        <title>Genome of Pelobium manganitolerans.</title>
        <authorList>
            <person name="Wu S."/>
            <person name="Wang G."/>
        </authorList>
    </citation>
    <scope>NUCLEOTIDE SEQUENCE [LARGE SCALE GENOMIC DNA]</scope>
    <source>
        <strain evidence="6 7">YS-25</strain>
    </source>
</reference>
<dbReference type="Gene3D" id="2.170.130.10">
    <property type="entry name" value="TonB-dependent receptor, plug domain"/>
    <property type="match status" value="1"/>
</dbReference>
<evidence type="ECO:0000259" key="4">
    <source>
        <dbReference type="Pfam" id="PF07715"/>
    </source>
</evidence>
<proteinExistence type="predicted"/>
<feature type="domain" description="TonB-dependent receptor plug" evidence="4">
    <location>
        <begin position="115"/>
        <end position="214"/>
    </location>
</feature>
<dbReference type="Gene3D" id="2.60.40.1120">
    <property type="entry name" value="Carboxypeptidase-like, regulatory domain"/>
    <property type="match status" value="1"/>
</dbReference>
<evidence type="ECO:0000313" key="6">
    <source>
        <dbReference type="EMBL" id="RKD19089.1"/>
    </source>
</evidence>
<dbReference type="Proteomes" id="UP000283433">
    <property type="component" value="Unassembled WGS sequence"/>
</dbReference>
<evidence type="ECO:0000256" key="3">
    <source>
        <dbReference type="ARBA" id="ARBA00023237"/>
    </source>
</evidence>